<feature type="transmembrane region" description="Helical" evidence="1">
    <location>
        <begin position="266"/>
        <end position="288"/>
    </location>
</feature>
<feature type="transmembrane region" description="Helical" evidence="1">
    <location>
        <begin position="194"/>
        <end position="215"/>
    </location>
</feature>
<dbReference type="Pfam" id="PF26514">
    <property type="entry name" value="DUF8173"/>
    <property type="match status" value="1"/>
</dbReference>
<sequence>MPTPVIRGRLLVVLAALVIATGLLVGPVAGQSDGATGGTIVIEADETVDDVDALAGNVIVRGTVTGDVSAAAGNVEVEDGGEVGGDLEAMAGNVDIAGSVDGSVSAAGGNLVVTETGSVGGTLDAAAGTARLDGTIDGDVRLAAETITLGEGAQLEGDLRYAGTLEGNEEAVAGTIVEESPVDVTPTLQPVASWLFAVYAFVMNLLLGAVLLGLFPRFSRTVADDVATMPIRAGLAGLGVLVGVPILLAAIAITVIGIPITVLGAVAFVFAIWVGVVYGRFAVAAWLLSSADLENPWLALVVGLAGAVVLGQVPIVGDPLNLLIALLGLGALAIGLYRRLRSRHESADERPPSAVE</sequence>
<keyword evidence="1" id="KW-0812">Transmembrane</keyword>
<dbReference type="KEGG" id="nag:AArcMg_3305"/>
<feature type="transmembrane region" description="Helical" evidence="1">
    <location>
        <begin position="235"/>
        <end position="260"/>
    </location>
</feature>
<evidence type="ECO:0000256" key="1">
    <source>
        <dbReference type="SAM" id="Phobius"/>
    </source>
</evidence>
<dbReference type="InterPro" id="IPR007607">
    <property type="entry name" value="BacA/B"/>
</dbReference>
<proteinExistence type="predicted"/>
<dbReference type="GeneID" id="37643796"/>
<dbReference type="Pfam" id="PF04519">
    <property type="entry name" value="Bactofilin"/>
    <property type="match status" value="1"/>
</dbReference>
<dbReference type="InterPro" id="IPR058486">
    <property type="entry name" value="DUF8173"/>
</dbReference>
<reference evidence="4" key="1">
    <citation type="submission" date="2018-02" db="EMBL/GenBank/DDBJ databases">
        <title>Phenotypic and genomic properties of facultatively anaerobic sulfur-reducing natronoarchaea from hypersaline soda lakes.</title>
        <authorList>
            <person name="Sorokin D.Y."/>
            <person name="Kublanov I.V."/>
            <person name="Roman P."/>
            <person name="Sinninghe Damste J.S."/>
            <person name="Golyshin P.N."/>
            <person name="Rojo D."/>
            <person name="Ciordia S."/>
            <person name="Mena M.D.C."/>
            <person name="Ferrer M."/>
            <person name="Messina E."/>
            <person name="Smedile F."/>
            <person name="La Spada G."/>
            <person name="La Cono V."/>
            <person name="Yakimov M.M."/>
        </authorList>
    </citation>
    <scope>NUCLEOTIDE SEQUENCE [LARGE SCALE GENOMIC DNA]</scope>
    <source>
        <strain evidence="4">AArc-Mg</strain>
    </source>
</reference>
<dbReference type="AlphaFoldDB" id="A0A346PUU4"/>
<keyword evidence="1" id="KW-1133">Transmembrane helix</keyword>
<feature type="transmembrane region" description="Helical" evidence="1">
    <location>
        <begin position="297"/>
        <end position="316"/>
    </location>
</feature>
<dbReference type="OrthoDB" id="293642at2157"/>
<feature type="transmembrane region" description="Helical" evidence="1">
    <location>
        <begin position="322"/>
        <end position="340"/>
    </location>
</feature>
<gene>
    <name evidence="3" type="ORF">AArcMg_3305</name>
</gene>
<name>A0A346PUU4_9EURY</name>
<evidence type="ECO:0000313" key="4">
    <source>
        <dbReference type="Proteomes" id="UP000258613"/>
    </source>
</evidence>
<dbReference type="RefSeq" id="WP_117369740.1">
    <property type="nucleotide sequence ID" value="NZ_CP027033.1"/>
</dbReference>
<feature type="domain" description="DUF8173" evidence="2">
    <location>
        <begin position="171"/>
        <end position="338"/>
    </location>
</feature>
<keyword evidence="1" id="KW-0472">Membrane</keyword>
<keyword evidence="4" id="KW-1185">Reference proteome</keyword>
<protein>
    <recommendedName>
        <fullName evidence="2">DUF8173 domain-containing protein</fullName>
    </recommendedName>
</protein>
<organism evidence="3 4">
    <name type="scientific">Natrarchaeobaculum sulfurireducens</name>
    <dbReference type="NCBI Taxonomy" id="2044521"/>
    <lineage>
        <taxon>Archaea</taxon>
        <taxon>Methanobacteriati</taxon>
        <taxon>Methanobacteriota</taxon>
        <taxon>Stenosarchaea group</taxon>
        <taxon>Halobacteria</taxon>
        <taxon>Halobacteriales</taxon>
        <taxon>Natrialbaceae</taxon>
        <taxon>Natrarchaeobaculum</taxon>
    </lineage>
</organism>
<accession>A0A346PUU4</accession>
<evidence type="ECO:0000259" key="2">
    <source>
        <dbReference type="Pfam" id="PF26514"/>
    </source>
</evidence>
<dbReference type="EMBL" id="CP027033">
    <property type="protein sequence ID" value="AXR83289.1"/>
    <property type="molecule type" value="Genomic_DNA"/>
</dbReference>
<dbReference type="Proteomes" id="UP000258613">
    <property type="component" value="Chromosome"/>
</dbReference>
<evidence type="ECO:0000313" key="3">
    <source>
        <dbReference type="EMBL" id="AXR83289.1"/>
    </source>
</evidence>